<dbReference type="AlphaFoldDB" id="A0A9N8EZ97"/>
<dbReference type="PANTHER" id="PTHR15629:SF2">
    <property type="entry name" value="SH3 DOMAIN-CONTAINING YSC84-LIKE PROTEIN 1"/>
    <property type="match status" value="1"/>
</dbReference>
<dbReference type="CDD" id="cd11524">
    <property type="entry name" value="SYLF"/>
    <property type="match status" value="1"/>
</dbReference>
<dbReference type="PANTHER" id="PTHR15629">
    <property type="entry name" value="SH3YL1 PROTEIN"/>
    <property type="match status" value="1"/>
</dbReference>
<sequence>MSKQQASSMMKNRPSRLSMEGYIYNADKVLDVALHPQTHKAETQKLLQECVGVAILSCVHAGALITAHYGTGVLMAKKKTTSDKIEWSAPSAVMTVGYSMGALAGGKVDSVLIFIMNDETLRDFMTKPQTRMGLDVALAAGRRGGTANVGLEAESKGTVSVALTNGAFVGASIQIGTLEPQHVQNERFYSISKLTAKTILMSSNIAEVPPESQVPDLHRKLNLLADGLTWVPSPEDVDRSSHFLKQAEDASRHFVQVDLQ</sequence>
<reference evidence="2" key="1">
    <citation type="submission" date="2020-06" db="EMBL/GenBank/DDBJ databases">
        <authorList>
            <consortium name="Plant Systems Biology data submission"/>
        </authorList>
    </citation>
    <scope>NUCLEOTIDE SEQUENCE</scope>
    <source>
        <strain evidence="2">D6</strain>
    </source>
</reference>
<evidence type="ECO:0000313" key="2">
    <source>
        <dbReference type="EMBL" id="CAB9527759.1"/>
    </source>
</evidence>
<accession>A0A9N8EZ97</accession>
<organism evidence="2 3">
    <name type="scientific">Seminavis robusta</name>
    <dbReference type="NCBI Taxonomy" id="568900"/>
    <lineage>
        <taxon>Eukaryota</taxon>
        <taxon>Sar</taxon>
        <taxon>Stramenopiles</taxon>
        <taxon>Ochrophyta</taxon>
        <taxon>Bacillariophyta</taxon>
        <taxon>Bacillariophyceae</taxon>
        <taxon>Bacillariophycidae</taxon>
        <taxon>Naviculales</taxon>
        <taxon>Naviculaceae</taxon>
        <taxon>Seminavis</taxon>
    </lineage>
</organism>
<keyword evidence="3" id="KW-1185">Reference proteome</keyword>
<gene>
    <name evidence="2" type="ORF">SEMRO_2064_G313150.1</name>
</gene>
<dbReference type="InterPro" id="IPR051702">
    <property type="entry name" value="SH3_domain_YSC84-like"/>
</dbReference>
<comment type="caution">
    <text evidence="2">The sequence shown here is derived from an EMBL/GenBank/DDBJ whole genome shotgun (WGS) entry which is preliminary data.</text>
</comment>
<dbReference type="OrthoDB" id="44481at2759"/>
<proteinExistence type="predicted"/>
<dbReference type="InterPro" id="IPR007461">
    <property type="entry name" value="Ysc84_actin-binding"/>
</dbReference>
<protein>
    <submittedName>
        <fullName evidence="2">LAS seventeen-binding protein 3</fullName>
    </submittedName>
</protein>
<dbReference type="GO" id="GO:0035091">
    <property type="term" value="F:phosphatidylinositol binding"/>
    <property type="evidence" value="ECO:0007669"/>
    <property type="project" value="TreeGrafter"/>
</dbReference>
<dbReference type="Proteomes" id="UP001153069">
    <property type="component" value="Unassembled WGS sequence"/>
</dbReference>
<dbReference type="Pfam" id="PF04366">
    <property type="entry name" value="Ysc84"/>
    <property type="match status" value="1"/>
</dbReference>
<feature type="domain" description="Ysc84 actin-binding" evidence="1">
    <location>
        <begin position="97"/>
        <end position="213"/>
    </location>
</feature>
<evidence type="ECO:0000313" key="3">
    <source>
        <dbReference type="Proteomes" id="UP001153069"/>
    </source>
</evidence>
<name>A0A9N8EZ97_9STRA</name>
<evidence type="ECO:0000259" key="1">
    <source>
        <dbReference type="Pfam" id="PF04366"/>
    </source>
</evidence>
<dbReference type="EMBL" id="CAICTM010002062">
    <property type="protein sequence ID" value="CAB9527759.1"/>
    <property type="molecule type" value="Genomic_DNA"/>
</dbReference>